<dbReference type="PROSITE" id="PS51421">
    <property type="entry name" value="RAS"/>
    <property type="match status" value="1"/>
</dbReference>
<dbReference type="InterPro" id="IPR001806">
    <property type="entry name" value="Small_GTPase"/>
</dbReference>
<dbReference type="SUPFAM" id="SSF52540">
    <property type="entry name" value="P-loop containing nucleoside triphosphate hydrolases"/>
    <property type="match status" value="1"/>
</dbReference>
<accession>A0ABY6HQX6</accession>
<dbReference type="PANTHER" id="PTHR47978">
    <property type="match status" value="1"/>
</dbReference>
<keyword evidence="1" id="KW-0547">Nucleotide-binding</keyword>
<proteinExistence type="predicted"/>
<sequence>MKDRMLQIFLNSVMKTLDSQLNAILIMNRDDKVVLRVFNSNLPKKKQEEIESLLSSNLTKISSEFDGDKVGTFAFATESYRLVFCEAGSEAILVFISPKITTLEYLFSYIYLCAEKVVRINLGNTTSFVLPHLEDSEGEHSSSSEIQKISLDSGTFIMKVILGGDSRVGKTTLVEKFVSDTFKEDFKSTIGVNLMKKTISYRNWNIDVTFSVFDMGGQDQFAQVRQSYYQGARAGFIVFDVTRYDTFQNIEKWYKEIRENEPNIMLLLVGNKVDLVKERKVSKTEGKILSKKLGMKYLETSALNKDFVEEAFRTLGFFYILKNRVVKIINK</sequence>
<evidence type="ECO:0000256" key="1">
    <source>
        <dbReference type="ARBA" id="ARBA00022741"/>
    </source>
</evidence>
<dbReference type="Pfam" id="PF00071">
    <property type="entry name" value="Ras"/>
    <property type="match status" value="1"/>
</dbReference>
<dbReference type="PROSITE" id="PS51420">
    <property type="entry name" value="RHO"/>
    <property type="match status" value="1"/>
</dbReference>
<dbReference type="InterPro" id="IPR005225">
    <property type="entry name" value="Small_GTP-bd"/>
</dbReference>
<dbReference type="Gene3D" id="3.40.50.300">
    <property type="entry name" value="P-loop containing nucleotide triphosphate hydrolases"/>
    <property type="match status" value="1"/>
</dbReference>
<keyword evidence="3" id="KW-1185">Reference proteome</keyword>
<evidence type="ECO:0008006" key="4">
    <source>
        <dbReference type="Google" id="ProtNLM"/>
    </source>
</evidence>
<evidence type="ECO:0000313" key="3">
    <source>
        <dbReference type="Proteomes" id="UP001208689"/>
    </source>
</evidence>
<dbReference type="EMBL" id="CP104013">
    <property type="protein sequence ID" value="UYP45738.1"/>
    <property type="molecule type" value="Genomic_DNA"/>
</dbReference>
<dbReference type="SMART" id="SM00174">
    <property type="entry name" value="RHO"/>
    <property type="match status" value="1"/>
</dbReference>
<dbReference type="NCBIfam" id="TIGR00231">
    <property type="entry name" value="small_GTP"/>
    <property type="match status" value="1"/>
</dbReference>
<gene>
    <name evidence="2" type="ORF">NEF87_002023</name>
</gene>
<organism evidence="2 3">
    <name type="scientific">Candidatus Lokiarchaeum ossiferum</name>
    <dbReference type="NCBI Taxonomy" id="2951803"/>
    <lineage>
        <taxon>Archaea</taxon>
        <taxon>Promethearchaeati</taxon>
        <taxon>Promethearchaeota</taxon>
        <taxon>Promethearchaeia</taxon>
        <taxon>Promethearchaeales</taxon>
        <taxon>Promethearchaeaceae</taxon>
        <taxon>Candidatus Lokiarchaeum</taxon>
    </lineage>
</organism>
<dbReference type="SMART" id="SM00173">
    <property type="entry name" value="RAS"/>
    <property type="match status" value="1"/>
</dbReference>
<dbReference type="SMART" id="SM00175">
    <property type="entry name" value="RAB"/>
    <property type="match status" value="1"/>
</dbReference>
<protein>
    <recommendedName>
        <fullName evidence="4">GTP-binding protein</fullName>
    </recommendedName>
</protein>
<dbReference type="PRINTS" id="PR00449">
    <property type="entry name" value="RASTRNSFRMNG"/>
</dbReference>
<dbReference type="CDD" id="cd00154">
    <property type="entry name" value="Rab"/>
    <property type="match status" value="1"/>
</dbReference>
<dbReference type="InterPro" id="IPR027417">
    <property type="entry name" value="P-loop_NTPase"/>
</dbReference>
<reference evidence="2" key="1">
    <citation type="submission" date="2022-09" db="EMBL/GenBank/DDBJ databases">
        <title>Actin cytoskeleton and complex cell architecture in an #Asgard archaeon.</title>
        <authorList>
            <person name="Ponce Toledo R.I."/>
            <person name="Schleper C."/>
            <person name="Rodrigues Oliveira T."/>
            <person name="Wollweber F."/>
            <person name="Xu J."/>
            <person name="Rittmann S."/>
            <person name="Klingl A."/>
            <person name="Pilhofer M."/>
        </authorList>
    </citation>
    <scope>NUCLEOTIDE SEQUENCE</scope>
    <source>
        <strain evidence="2">B-35</strain>
    </source>
</reference>
<dbReference type="PROSITE" id="PS51419">
    <property type="entry name" value="RAB"/>
    <property type="match status" value="1"/>
</dbReference>
<evidence type="ECO:0000313" key="2">
    <source>
        <dbReference type="EMBL" id="UYP45738.1"/>
    </source>
</evidence>
<dbReference type="SMART" id="SM00176">
    <property type="entry name" value="RAN"/>
    <property type="match status" value="1"/>
</dbReference>
<dbReference type="Proteomes" id="UP001208689">
    <property type="component" value="Chromosome"/>
</dbReference>
<name>A0ABY6HQX6_9ARCH</name>